<comment type="caution">
    <text evidence="1">The sequence shown here is derived from an EMBL/GenBank/DDBJ whole genome shotgun (WGS) entry which is preliminary data.</text>
</comment>
<reference evidence="1" key="1">
    <citation type="journal article" date="2014" name="Front. Microbiol.">
        <title>High frequency of phylogenetically diverse reductive dehalogenase-homologous genes in deep subseafloor sedimentary metagenomes.</title>
        <authorList>
            <person name="Kawai M."/>
            <person name="Futagami T."/>
            <person name="Toyoda A."/>
            <person name="Takaki Y."/>
            <person name="Nishi S."/>
            <person name="Hori S."/>
            <person name="Arai W."/>
            <person name="Tsubouchi T."/>
            <person name="Morono Y."/>
            <person name="Uchiyama I."/>
            <person name="Ito T."/>
            <person name="Fujiyama A."/>
            <person name="Inagaki F."/>
            <person name="Takami H."/>
        </authorList>
    </citation>
    <scope>NUCLEOTIDE SEQUENCE</scope>
    <source>
        <strain evidence="1">Expedition CK06-06</strain>
    </source>
</reference>
<organism evidence="1">
    <name type="scientific">marine sediment metagenome</name>
    <dbReference type="NCBI Taxonomy" id="412755"/>
    <lineage>
        <taxon>unclassified sequences</taxon>
        <taxon>metagenomes</taxon>
        <taxon>ecological metagenomes</taxon>
    </lineage>
</organism>
<sequence>MLVRAIVIVIPLKEIAHGAARAILEAVDELSALFKGDVVGKKVGVPRIDGNDLAKSLYNGFFPQSAQ</sequence>
<dbReference type="AlphaFoldDB" id="X1KIQ9"/>
<dbReference type="EMBL" id="BARV01000108">
    <property type="protein sequence ID" value="GAH93485.1"/>
    <property type="molecule type" value="Genomic_DNA"/>
</dbReference>
<protein>
    <submittedName>
        <fullName evidence="1">Uncharacterized protein</fullName>
    </submittedName>
</protein>
<evidence type="ECO:0000313" key="1">
    <source>
        <dbReference type="EMBL" id="GAH93485.1"/>
    </source>
</evidence>
<proteinExistence type="predicted"/>
<gene>
    <name evidence="1" type="ORF">S06H3_00574</name>
</gene>
<name>X1KIQ9_9ZZZZ</name>
<accession>X1KIQ9</accession>